<keyword evidence="3" id="KW-1185">Reference proteome</keyword>
<reference evidence="2 3" key="1">
    <citation type="submission" date="2017-03" db="EMBL/GenBank/DDBJ databases">
        <authorList>
            <person name="Regsiter A."/>
            <person name="William W."/>
        </authorList>
    </citation>
    <scope>NUCLEOTIDE SEQUENCE [LARGE SCALE GENOMIC DNA]</scope>
    <source>
        <strain evidence="2">PRJEB5721</strain>
    </source>
</reference>
<feature type="region of interest" description="Disordered" evidence="1">
    <location>
        <begin position="74"/>
        <end position="107"/>
    </location>
</feature>
<sequence length="107" mass="10853">MPSPVCATSASSAAPAIASTTTGKLCASCSRAWPRAIALPALGGLFVASQCPALDTASLDNAHLLGLHATPALVQPQRQPGPGGLPQYGFRRTGQRLRKPAGTGARH</sequence>
<organism evidence="2 3">
    <name type="scientific">Acidithiobacillus ferrivorans</name>
    <dbReference type="NCBI Taxonomy" id="160808"/>
    <lineage>
        <taxon>Bacteria</taxon>
        <taxon>Pseudomonadati</taxon>
        <taxon>Pseudomonadota</taxon>
        <taxon>Acidithiobacillia</taxon>
        <taxon>Acidithiobacillales</taxon>
        <taxon>Acidithiobacillaceae</taxon>
        <taxon>Acidithiobacillus</taxon>
    </lineage>
</organism>
<name>A0ABY1MR65_9PROT</name>
<evidence type="ECO:0000313" key="2">
    <source>
        <dbReference type="EMBL" id="SMH66239.1"/>
    </source>
</evidence>
<accession>A0ABY1MR65</accession>
<gene>
    <name evidence="2" type="ORF">AFERRI_21028</name>
</gene>
<feature type="compositionally biased region" description="Basic residues" evidence="1">
    <location>
        <begin position="93"/>
        <end position="107"/>
    </location>
</feature>
<dbReference type="EMBL" id="LT841305">
    <property type="protein sequence ID" value="SMH66239.1"/>
    <property type="molecule type" value="Genomic_DNA"/>
</dbReference>
<proteinExistence type="predicted"/>
<evidence type="ECO:0000313" key="3">
    <source>
        <dbReference type="Proteomes" id="UP000193925"/>
    </source>
</evidence>
<protein>
    <submittedName>
        <fullName evidence="2">Uncharacterized protein</fullName>
    </submittedName>
</protein>
<evidence type="ECO:0000256" key="1">
    <source>
        <dbReference type="SAM" id="MobiDB-lite"/>
    </source>
</evidence>
<dbReference type="Proteomes" id="UP000193925">
    <property type="component" value="Chromosome AFERRI"/>
</dbReference>